<feature type="transmembrane region" description="Helical" evidence="11">
    <location>
        <begin position="203"/>
        <end position="227"/>
    </location>
</feature>
<protein>
    <submittedName>
        <fullName evidence="12">ATPase, F0 complex, subunit A</fullName>
        <ecNumber evidence="12">3.6.3.14</ecNumber>
    </submittedName>
</protein>
<feature type="transmembrane region" description="Helical" evidence="11">
    <location>
        <begin position="174"/>
        <end position="197"/>
    </location>
</feature>
<evidence type="ECO:0000256" key="9">
    <source>
        <dbReference type="ARBA" id="ARBA00023136"/>
    </source>
</evidence>
<feature type="transmembrane region" description="Helical" evidence="11">
    <location>
        <begin position="117"/>
        <end position="136"/>
    </location>
</feature>
<dbReference type="PANTHER" id="PTHR42823:SF3">
    <property type="entry name" value="ATP SYNTHASE SUBUNIT A, CHLOROPLASTIC"/>
    <property type="match status" value="1"/>
</dbReference>
<accession>M1PQM6</accession>
<evidence type="ECO:0000256" key="3">
    <source>
        <dbReference type="ARBA" id="ARBA00022448"/>
    </source>
</evidence>
<dbReference type="PANTHER" id="PTHR42823">
    <property type="entry name" value="ATP SYNTHASE SUBUNIT A, CHLOROPLASTIC"/>
    <property type="match status" value="1"/>
</dbReference>
<evidence type="ECO:0000256" key="1">
    <source>
        <dbReference type="ARBA" id="ARBA00004141"/>
    </source>
</evidence>
<dbReference type="SUPFAM" id="SSF81336">
    <property type="entry name" value="F1F0 ATP synthase subunit A"/>
    <property type="match status" value="1"/>
</dbReference>
<keyword evidence="9 11" id="KW-0472">Membrane</keyword>
<dbReference type="GO" id="GO:0046933">
    <property type="term" value="F:proton-transporting ATP synthase activity, rotational mechanism"/>
    <property type="evidence" value="ECO:0007669"/>
    <property type="project" value="TreeGrafter"/>
</dbReference>
<evidence type="ECO:0000256" key="7">
    <source>
        <dbReference type="ARBA" id="ARBA00022989"/>
    </source>
</evidence>
<keyword evidence="7 11" id="KW-1133">Transmembrane helix</keyword>
<dbReference type="InterPro" id="IPR035908">
    <property type="entry name" value="F0_ATP_A_sf"/>
</dbReference>
<reference evidence="12" key="1">
    <citation type="journal article" date="2013" name="Syst. Appl. Microbiol.">
        <title>New insights into the archaeal diversity of a hypersaline microbial mat obtained by a metagenomic approach.</title>
        <authorList>
            <person name="Lopez-Lopez A."/>
            <person name="Richter M."/>
            <person name="Pena A."/>
            <person name="Tamames J."/>
            <person name="Rossello-Mora R."/>
        </authorList>
    </citation>
    <scope>NUCLEOTIDE SEQUENCE</scope>
</reference>
<evidence type="ECO:0000256" key="5">
    <source>
        <dbReference type="ARBA" id="ARBA00022692"/>
    </source>
</evidence>
<dbReference type="GO" id="GO:0016787">
    <property type="term" value="F:hydrolase activity"/>
    <property type="evidence" value="ECO:0007669"/>
    <property type="project" value="UniProtKB-KW"/>
</dbReference>
<name>M1PQM6_9ZZZZ</name>
<dbReference type="NCBIfam" id="TIGR01131">
    <property type="entry name" value="ATP_synt_6_or_A"/>
    <property type="match status" value="1"/>
</dbReference>
<keyword evidence="10" id="KW-0066">ATP synthesis</keyword>
<dbReference type="InterPro" id="IPR023011">
    <property type="entry name" value="ATP_synth_F0_asu_AS"/>
</dbReference>
<evidence type="ECO:0000256" key="4">
    <source>
        <dbReference type="ARBA" id="ARBA00022547"/>
    </source>
</evidence>
<dbReference type="Pfam" id="PF00119">
    <property type="entry name" value="ATP-synt_A"/>
    <property type="match status" value="1"/>
</dbReference>
<organism evidence="12">
    <name type="scientific">uncultured organism</name>
    <dbReference type="NCBI Taxonomy" id="155900"/>
    <lineage>
        <taxon>unclassified sequences</taxon>
        <taxon>environmental samples</taxon>
    </lineage>
</organism>
<keyword evidence="8" id="KW-0406">Ion transport</keyword>
<proteinExistence type="inferred from homology"/>
<evidence type="ECO:0000256" key="10">
    <source>
        <dbReference type="ARBA" id="ARBA00023310"/>
    </source>
</evidence>
<evidence type="ECO:0000256" key="8">
    <source>
        <dbReference type="ARBA" id="ARBA00023065"/>
    </source>
</evidence>
<feature type="transmembrane region" description="Helical" evidence="11">
    <location>
        <begin position="87"/>
        <end position="105"/>
    </location>
</feature>
<evidence type="ECO:0000256" key="2">
    <source>
        <dbReference type="ARBA" id="ARBA00006810"/>
    </source>
</evidence>
<gene>
    <name evidence="12" type="ORF">FLSS-27_0004</name>
</gene>
<evidence type="ECO:0000313" key="12">
    <source>
        <dbReference type="EMBL" id="AGF93455.1"/>
    </source>
</evidence>
<dbReference type="GO" id="GO:0045259">
    <property type="term" value="C:proton-transporting ATP synthase complex"/>
    <property type="evidence" value="ECO:0007669"/>
    <property type="project" value="UniProtKB-KW"/>
</dbReference>
<keyword evidence="4" id="KW-0138">CF(0)</keyword>
<dbReference type="EMBL" id="JX684093">
    <property type="protein sequence ID" value="AGF93455.1"/>
    <property type="molecule type" value="Genomic_DNA"/>
</dbReference>
<comment type="similarity">
    <text evidence="2">Belongs to the ATPase A chain family.</text>
</comment>
<feature type="transmembrane region" description="Helical" evidence="11">
    <location>
        <begin position="20"/>
        <end position="44"/>
    </location>
</feature>
<keyword evidence="6" id="KW-0375">Hydrogen ion transport</keyword>
<sequence length="231" mass="25907">MMLEHLGEKLVLQLGESRILGLDIMTLIMSWVVMAIIIAFAWWLRKGLEQDVEEEPSGRLVVLESLITLLEEQFGDAFESEKLQVQLFSFISTLFLFITVSNWVSVVPGLSSPTQDFNIPLSFALLVFFASHYYGMKINGTGRYLKSFAEPFAFMLPMNLVSEVAKPLSHSFRLYGNVFGGAVLITVLTAKLIPIFLPALFQMFYGLFIGVIQAFVFALLAVSYINVAVEQ</sequence>
<dbReference type="GO" id="GO:0005886">
    <property type="term" value="C:plasma membrane"/>
    <property type="evidence" value="ECO:0007669"/>
    <property type="project" value="TreeGrafter"/>
</dbReference>
<dbReference type="PROSITE" id="PS00449">
    <property type="entry name" value="ATPASE_A"/>
    <property type="match status" value="1"/>
</dbReference>
<dbReference type="EC" id="3.6.3.14" evidence="12"/>
<keyword evidence="3" id="KW-0813">Transport</keyword>
<evidence type="ECO:0000256" key="11">
    <source>
        <dbReference type="SAM" id="Phobius"/>
    </source>
</evidence>
<evidence type="ECO:0000256" key="6">
    <source>
        <dbReference type="ARBA" id="ARBA00022781"/>
    </source>
</evidence>
<dbReference type="Gene3D" id="1.20.120.220">
    <property type="entry name" value="ATP synthase, F0 complex, subunit A"/>
    <property type="match status" value="1"/>
</dbReference>
<keyword evidence="12" id="KW-0378">Hydrolase</keyword>
<dbReference type="InterPro" id="IPR000568">
    <property type="entry name" value="ATP_synth_F0_asu"/>
</dbReference>
<dbReference type="AlphaFoldDB" id="M1PQM6"/>
<dbReference type="CDD" id="cd00310">
    <property type="entry name" value="ATP-synt_Fo_a_6"/>
    <property type="match status" value="1"/>
</dbReference>
<dbReference type="HAMAP" id="MF_01393">
    <property type="entry name" value="ATP_synth_a_bact"/>
    <property type="match status" value="1"/>
</dbReference>
<dbReference type="PRINTS" id="PR00123">
    <property type="entry name" value="ATPASEA"/>
</dbReference>
<dbReference type="InterPro" id="IPR045082">
    <property type="entry name" value="ATP_syn_F0_a_bact/chloroplast"/>
</dbReference>
<keyword evidence="5 11" id="KW-0812">Transmembrane</keyword>
<comment type="subcellular location">
    <subcellularLocation>
        <location evidence="1">Membrane</location>
        <topology evidence="1">Multi-pass membrane protein</topology>
    </subcellularLocation>
</comment>